<evidence type="ECO:0000256" key="1">
    <source>
        <dbReference type="ARBA" id="ARBA00006442"/>
    </source>
</evidence>
<evidence type="ECO:0000256" key="4">
    <source>
        <dbReference type="ARBA" id="ARBA00023002"/>
    </source>
</evidence>
<dbReference type="HOGENOM" id="CLU_626213_0_0_1"/>
<dbReference type="GO" id="GO:0004174">
    <property type="term" value="F:electron-transferring-flavoprotein dehydrogenase activity"/>
    <property type="evidence" value="ECO:0007669"/>
    <property type="project" value="TreeGrafter"/>
</dbReference>
<evidence type="ECO:0000256" key="2">
    <source>
        <dbReference type="ARBA" id="ARBA00022630"/>
    </source>
</evidence>
<evidence type="ECO:0000313" key="8">
    <source>
        <dbReference type="Proteomes" id="UP000011087"/>
    </source>
</evidence>
<dbReference type="AlphaFoldDB" id="L1JFL8"/>
<keyword evidence="2" id="KW-0285">Flavoprotein</keyword>
<dbReference type="Gene3D" id="3.50.50.100">
    <property type="match status" value="2"/>
</dbReference>
<comment type="similarity">
    <text evidence="1">Belongs to the FAD-dependent oxidoreductase family.</text>
</comment>
<dbReference type="RefSeq" id="XP_005834288.1">
    <property type="nucleotide sequence ID" value="XM_005834231.1"/>
</dbReference>
<reference evidence="7" key="3">
    <citation type="submission" date="2016-03" db="UniProtKB">
        <authorList>
            <consortium name="EnsemblProtists"/>
        </authorList>
    </citation>
    <scope>IDENTIFICATION</scope>
</reference>
<dbReference type="EMBL" id="JH992990">
    <property type="protein sequence ID" value="EKX47308.1"/>
    <property type="molecule type" value="Genomic_DNA"/>
</dbReference>
<dbReference type="PANTHER" id="PTHR43735">
    <property type="entry name" value="APOPTOSIS-INDUCING FACTOR 1"/>
    <property type="match status" value="1"/>
</dbReference>
<sequence>MAATFLTSSKSPASTLSKMPVDLSILFIKGVFKTWDLILRAFHPLHLFSKFVLHLPTSLFAREDKTRIVIVGASFAGLEAAQHLAAHGEHIEVTLIDEKEYFEFTPGIFRCFINPHHISDLTCAVDASLGRMVRGRVKDVEDGQARTAQGPSSLPAQDQHARLVSSSSVIIVGGGMAGAELAAEIISAFPSKSVTVIHAHESMCKELPAAAKAYVEQWLRKRGVKLMLHRRVMEFDEHRCVLEGGEVLEADSVYLLCSGMSPRSDAVARNAQPGQVKVQGRINVFAAGDVMMQDDCDEVKSGYLAERNAKIAACNILHHMHGEQLLSYPEDVFGDVSMIPEVYCLSLSKYDGVLAFNNLVVTGRIPAVFKWLIEANSAAAAAPPPPPPPELTLFHVFNWFLMRGMLACKAYCHINGIMSVFASNHLIKPNEALKIHSK</sequence>
<protein>
    <recommendedName>
        <fullName evidence="5">FAD/NAD(P)-binding domain-containing protein</fullName>
    </recommendedName>
</protein>
<dbReference type="GO" id="GO:0005737">
    <property type="term" value="C:cytoplasm"/>
    <property type="evidence" value="ECO:0007669"/>
    <property type="project" value="TreeGrafter"/>
</dbReference>
<dbReference type="STRING" id="905079.L1JFL8"/>
<dbReference type="OMA" id="RENYYHI"/>
<evidence type="ECO:0000313" key="7">
    <source>
        <dbReference type="EnsemblProtists" id="EKX47308"/>
    </source>
</evidence>
<dbReference type="PANTHER" id="PTHR43735:SF3">
    <property type="entry name" value="FERROPTOSIS SUPPRESSOR PROTEIN 1"/>
    <property type="match status" value="1"/>
</dbReference>
<dbReference type="GeneID" id="17304074"/>
<evidence type="ECO:0000313" key="6">
    <source>
        <dbReference type="EMBL" id="EKX47308.1"/>
    </source>
</evidence>
<dbReference type="eggNOG" id="KOG2495">
    <property type="taxonomic scope" value="Eukaryota"/>
</dbReference>
<dbReference type="PaxDb" id="55529-EKX47308"/>
<reference evidence="8" key="2">
    <citation type="submission" date="2012-11" db="EMBL/GenBank/DDBJ databases">
        <authorList>
            <person name="Kuo A."/>
            <person name="Curtis B.A."/>
            <person name="Tanifuji G."/>
            <person name="Burki F."/>
            <person name="Gruber A."/>
            <person name="Irimia M."/>
            <person name="Maruyama S."/>
            <person name="Arias M.C."/>
            <person name="Ball S.G."/>
            <person name="Gile G.H."/>
            <person name="Hirakawa Y."/>
            <person name="Hopkins J.F."/>
            <person name="Rensing S.A."/>
            <person name="Schmutz J."/>
            <person name="Symeonidi A."/>
            <person name="Elias M."/>
            <person name="Eveleigh R.J."/>
            <person name="Herman E.K."/>
            <person name="Klute M.J."/>
            <person name="Nakayama T."/>
            <person name="Obornik M."/>
            <person name="Reyes-Prieto A."/>
            <person name="Armbrust E.V."/>
            <person name="Aves S.J."/>
            <person name="Beiko R.G."/>
            <person name="Coutinho P."/>
            <person name="Dacks J.B."/>
            <person name="Durnford D.G."/>
            <person name="Fast N.M."/>
            <person name="Green B.R."/>
            <person name="Grisdale C."/>
            <person name="Hempe F."/>
            <person name="Henrissat B."/>
            <person name="Hoppner M.P."/>
            <person name="Ishida K.-I."/>
            <person name="Kim E."/>
            <person name="Koreny L."/>
            <person name="Kroth P.G."/>
            <person name="Liu Y."/>
            <person name="Malik S.-B."/>
            <person name="Maier U.G."/>
            <person name="McRose D."/>
            <person name="Mock T."/>
            <person name="Neilson J.A."/>
            <person name="Onodera N.T."/>
            <person name="Poole A.M."/>
            <person name="Pritham E.J."/>
            <person name="Richards T.A."/>
            <person name="Rocap G."/>
            <person name="Roy S.W."/>
            <person name="Sarai C."/>
            <person name="Schaack S."/>
            <person name="Shirato S."/>
            <person name="Slamovits C.H."/>
            <person name="Spencer D.F."/>
            <person name="Suzuki S."/>
            <person name="Worden A.Z."/>
            <person name="Zauner S."/>
            <person name="Barry K."/>
            <person name="Bell C."/>
            <person name="Bharti A.K."/>
            <person name="Crow J.A."/>
            <person name="Grimwood J."/>
            <person name="Kramer R."/>
            <person name="Lindquist E."/>
            <person name="Lucas S."/>
            <person name="Salamov A."/>
            <person name="McFadden G.I."/>
            <person name="Lane C.E."/>
            <person name="Keeling P.J."/>
            <person name="Gray M.W."/>
            <person name="Grigoriev I.V."/>
            <person name="Archibald J.M."/>
        </authorList>
    </citation>
    <scope>NUCLEOTIDE SEQUENCE</scope>
    <source>
        <strain evidence="8">CCMP2712</strain>
    </source>
</reference>
<dbReference type="SUPFAM" id="SSF51905">
    <property type="entry name" value="FAD/NAD(P)-binding domain"/>
    <property type="match status" value="1"/>
</dbReference>
<dbReference type="KEGG" id="gtt:GUITHDRAFT_106758"/>
<evidence type="ECO:0000256" key="3">
    <source>
        <dbReference type="ARBA" id="ARBA00022827"/>
    </source>
</evidence>
<evidence type="ECO:0000259" key="5">
    <source>
        <dbReference type="Pfam" id="PF07992"/>
    </source>
</evidence>
<keyword evidence="4" id="KW-0560">Oxidoreductase</keyword>
<gene>
    <name evidence="6" type="ORF">GUITHDRAFT_106758</name>
</gene>
<reference evidence="6 8" key="1">
    <citation type="journal article" date="2012" name="Nature">
        <title>Algal genomes reveal evolutionary mosaicism and the fate of nucleomorphs.</title>
        <authorList>
            <consortium name="DOE Joint Genome Institute"/>
            <person name="Curtis B.A."/>
            <person name="Tanifuji G."/>
            <person name="Burki F."/>
            <person name="Gruber A."/>
            <person name="Irimia M."/>
            <person name="Maruyama S."/>
            <person name="Arias M.C."/>
            <person name="Ball S.G."/>
            <person name="Gile G.H."/>
            <person name="Hirakawa Y."/>
            <person name="Hopkins J.F."/>
            <person name="Kuo A."/>
            <person name="Rensing S.A."/>
            <person name="Schmutz J."/>
            <person name="Symeonidi A."/>
            <person name="Elias M."/>
            <person name="Eveleigh R.J."/>
            <person name="Herman E.K."/>
            <person name="Klute M.J."/>
            <person name="Nakayama T."/>
            <person name="Obornik M."/>
            <person name="Reyes-Prieto A."/>
            <person name="Armbrust E.V."/>
            <person name="Aves S.J."/>
            <person name="Beiko R.G."/>
            <person name="Coutinho P."/>
            <person name="Dacks J.B."/>
            <person name="Durnford D.G."/>
            <person name="Fast N.M."/>
            <person name="Green B.R."/>
            <person name="Grisdale C.J."/>
            <person name="Hempel F."/>
            <person name="Henrissat B."/>
            <person name="Hoppner M.P."/>
            <person name="Ishida K."/>
            <person name="Kim E."/>
            <person name="Koreny L."/>
            <person name="Kroth P.G."/>
            <person name="Liu Y."/>
            <person name="Malik S.B."/>
            <person name="Maier U.G."/>
            <person name="McRose D."/>
            <person name="Mock T."/>
            <person name="Neilson J.A."/>
            <person name="Onodera N.T."/>
            <person name="Poole A.M."/>
            <person name="Pritham E.J."/>
            <person name="Richards T.A."/>
            <person name="Rocap G."/>
            <person name="Roy S.W."/>
            <person name="Sarai C."/>
            <person name="Schaack S."/>
            <person name="Shirato S."/>
            <person name="Slamovits C.H."/>
            <person name="Spencer D.F."/>
            <person name="Suzuki S."/>
            <person name="Worden A.Z."/>
            <person name="Zauner S."/>
            <person name="Barry K."/>
            <person name="Bell C."/>
            <person name="Bharti A.K."/>
            <person name="Crow J.A."/>
            <person name="Grimwood J."/>
            <person name="Kramer R."/>
            <person name="Lindquist E."/>
            <person name="Lucas S."/>
            <person name="Salamov A."/>
            <person name="McFadden G.I."/>
            <person name="Lane C.E."/>
            <person name="Keeling P.J."/>
            <person name="Gray M.W."/>
            <person name="Grigoriev I.V."/>
            <person name="Archibald J.M."/>
        </authorList>
    </citation>
    <scope>NUCLEOTIDE SEQUENCE</scope>
    <source>
        <strain evidence="6 8">CCMP2712</strain>
    </source>
</reference>
<dbReference type="EnsemblProtists" id="EKX47308">
    <property type="protein sequence ID" value="EKX47308"/>
    <property type="gene ID" value="GUITHDRAFT_106758"/>
</dbReference>
<dbReference type="GO" id="GO:0050660">
    <property type="term" value="F:flavin adenine dinucleotide binding"/>
    <property type="evidence" value="ECO:0007669"/>
    <property type="project" value="TreeGrafter"/>
</dbReference>
<dbReference type="InterPro" id="IPR023753">
    <property type="entry name" value="FAD/NAD-binding_dom"/>
</dbReference>
<accession>L1JFL8</accession>
<keyword evidence="8" id="KW-1185">Reference proteome</keyword>
<dbReference type="Proteomes" id="UP000011087">
    <property type="component" value="Unassembled WGS sequence"/>
</dbReference>
<dbReference type="OrthoDB" id="202203at2759"/>
<feature type="domain" description="FAD/NAD(P)-binding" evidence="5">
    <location>
        <begin position="162"/>
        <end position="291"/>
    </location>
</feature>
<organism evidence="6">
    <name type="scientific">Guillardia theta (strain CCMP2712)</name>
    <name type="common">Cryptophyte</name>
    <dbReference type="NCBI Taxonomy" id="905079"/>
    <lineage>
        <taxon>Eukaryota</taxon>
        <taxon>Cryptophyceae</taxon>
        <taxon>Pyrenomonadales</taxon>
        <taxon>Geminigeraceae</taxon>
        <taxon>Guillardia</taxon>
    </lineage>
</organism>
<dbReference type="Pfam" id="PF07992">
    <property type="entry name" value="Pyr_redox_2"/>
    <property type="match status" value="1"/>
</dbReference>
<proteinExistence type="inferred from homology"/>
<dbReference type="InterPro" id="IPR036188">
    <property type="entry name" value="FAD/NAD-bd_sf"/>
</dbReference>
<name>L1JFL8_GUITC</name>
<keyword evidence="3" id="KW-0274">FAD</keyword>